<keyword evidence="1" id="KW-0560">Oxidoreductase</keyword>
<evidence type="ECO:0000256" key="2">
    <source>
        <dbReference type="PIRSR" id="PIRSR000097-1"/>
    </source>
</evidence>
<dbReference type="SUPFAM" id="SSF51430">
    <property type="entry name" value="NAD(P)-linked oxidoreductase"/>
    <property type="match status" value="1"/>
</dbReference>
<dbReference type="GO" id="GO:0016491">
    <property type="term" value="F:oxidoreductase activity"/>
    <property type="evidence" value="ECO:0007669"/>
    <property type="project" value="UniProtKB-KW"/>
</dbReference>
<comment type="caution">
    <text evidence="6">The sequence shown here is derived from an EMBL/GenBank/DDBJ whole genome shotgun (WGS) entry which is preliminary data.</text>
</comment>
<reference evidence="6" key="1">
    <citation type="journal article" date="2020" name="Stud. Mycol.">
        <title>101 Dothideomycetes genomes: a test case for predicting lifestyles and emergence of pathogens.</title>
        <authorList>
            <person name="Haridas S."/>
            <person name="Albert R."/>
            <person name="Binder M."/>
            <person name="Bloem J."/>
            <person name="Labutti K."/>
            <person name="Salamov A."/>
            <person name="Andreopoulos B."/>
            <person name="Baker S."/>
            <person name="Barry K."/>
            <person name="Bills G."/>
            <person name="Bluhm B."/>
            <person name="Cannon C."/>
            <person name="Castanera R."/>
            <person name="Culley D."/>
            <person name="Daum C."/>
            <person name="Ezra D."/>
            <person name="Gonzalez J."/>
            <person name="Henrissat B."/>
            <person name="Kuo A."/>
            <person name="Liang C."/>
            <person name="Lipzen A."/>
            <person name="Lutzoni F."/>
            <person name="Magnuson J."/>
            <person name="Mondo S."/>
            <person name="Nolan M."/>
            <person name="Ohm R."/>
            <person name="Pangilinan J."/>
            <person name="Park H.-J."/>
            <person name="Ramirez L."/>
            <person name="Alfaro M."/>
            <person name="Sun H."/>
            <person name="Tritt A."/>
            <person name="Yoshinaga Y."/>
            <person name="Zwiers L.-H."/>
            <person name="Turgeon B."/>
            <person name="Goodwin S."/>
            <person name="Spatafora J."/>
            <person name="Crous P."/>
            <person name="Grigoriev I."/>
        </authorList>
    </citation>
    <scope>NUCLEOTIDE SEQUENCE</scope>
    <source>
        <strain evidence="6">CBS 130266</strain>
    </source>
</reference>
<evidence type="ECO:0000256" key="4">
    <source>
        <dbReference type="PIRSR" id="PIRSR000097-3"/>
    </source>
</evidence>
<dbReference type="PANTHER" id="PTHR11732">
    <property type="entry name" value="ALDO/KETO REDUCTASE"/>
    <property type="match status" value="1"/>
</dbReference>
<evidence type="ECO:0000256" key="3">
    <source>
        <dbReference type="PIRSR" id="PIRSR000097-2"/>
    </source>
</evidence>
<feature type="non-terminal residue" evidence="6">
    <location>
        <position position="1"/>
    </location>
</feature>
<evidence type="ECO:0000313" key="6">
    <source>
        <dbReference type="EMBL" id="KAF2433865.1"/>
    </source>
</evidence>
<dbReference type="PIRSF" id="PIRSF000097">
    <property type="entry name" value="AKR"/>
    <property type="match status" value="1"/>
</dbReference>
<dbReference type="Pfam" id="PF00248">
    <property type="entry name" value="Aldo_ket_red"/>
    <property type="match status" value="1"/>
</dbReference>
<dbReference type="InterPro" id="IPR036812">
    <property type="entry name" value="NAD(P)_OxRdtase_dom_sf"/>
</dbReference>
<dbReference type="AlphaFoldDB" id="A0A9P4U1I5"/>
<dbReference type="OrthoDB" id="416253at2759"/>
<dbReference type="InterPro" id="IPR023210">
    <property type="entry name" value="NADP_OxRdtase_dom"/>
</dbReference>
<name>A0A9P4U1I5_9PEZI</name>
<dbReference type="EMBL" id="MU007019">
    <property type="protein sequence ID" value="KAF2433865.1"/>
    <property type="molecule type" value="Genomic_DNA"/>
</dbReference>
<feature type="binding site" evidence="3">
    <location>
        <position position="98"/>
    </location>
    <ligand>
        <name>substrate</name>
    </ligand>
</feature>
<organism evidence="6 7">
    <name type="scientific">Tothia fuscella</name>
    <dbReference type="NCBI Taxonomy" id="1048955"/>
    <lineage>
        <taxon>Eukaryota</taxon>
        <taxon>Fungi</taxon>
        <taxon>Dikarya</taxon>
        <taxon>Ascomycota</taxon>
        <taxon>Pezizomycotina</taxon>
        <taxon>Dothideomycetes</taxon>
        <taxon>Pleosporomycetidae</taxon>
        <taxon>Venturiales</taxon>
        <taxon>Cylindrosympodiaceae</taxon>
        <taxon>Tothia</taxon>
    </lineage>
</organism>
<feature type="domain" description="NADP-dependent oxidoreductase" evidence="5">
    <location>
        <begin position="3"/>
        <end position="273"/>
    </location>
</feature>
<evidence type="ECO:0000259" key="5">
    <source>
        <dbReference type="Pfam" id="PF00248"/>
    </source>
</evidence>
<dbReference type="CDD" id="cd19071">
    <property type="entry name" value="AKR_AKR1-5-like"/>
    <property type="match status" value="1"/>
</dbReference>
<gene>
    <name evidence="6" type="ORF">EJ08DRAFT_583205</name>
</gene>
<proteinExistence type="predicted"/>
<dbReference type="Proteomes" id="UP000800235">
    <property type="component" value="Unassembled WGS sequence"/>
</dbReference>
<evidence type="ECO:0000313" key="7">
    <source>
        <dbReference type="Proteomes" id="UP000800235"/>
    </source>
</evidence>
<dbReference type="Gene3D" id="3.20.20.100">
    <property type="entry name" value="NADP-dependent oxidoreductase domain"/>
    <property type="match status" value="1"/>
</dbReference>
<dbReference type="PRINTS" id="PR00069">
    <property type="entry name" value="ALDKETRDTASE"/>
</dbReference>
<dbReference type="InterPro" id="IPR020471">
    <property type="entry name" value="AKR"/>
</dbReference>
<feature type="active site" description="Proton donor" evidence="2">
    <location>
        <position position="37"/>
    </location>
</feature>
<sequence length="300" mass="33596">PFLGMGTWNLQGAENTTEAIAAAIEMGYRHFDGATAYQNQKNVALGLKEGLRRTGLKRSDIWVTTKIWSTRHGSQALSGMEANNAELGLDYVDLTLMHFPIGTVGNKSVYDYVATWKEMEKHVGETGKPTRFIGISNFNETMIDELLKVATIKPKVHQIELHPYLQQSSFVDLHKKLGIPLTAYGPLGDTNPMYLERASKADAPPKLLSNPTLVEIGKARGCTPAQVSIKWNMERGITVHPKSQHKNRLQENFDAYSKCKLTAEDMQKIKDIEKTHSYRFWDICASQLGLPCYKGLQKGE</sequence>
<feature type="site" description="Lowers pKa of active site Tyr" evidence="4">
    <location>
        <position position="66"/>
    </location>
</feature>
<protein>
    <submittedName>
        <fullName evidence="6">Aldo/keto reductase</fullName>
    </submittedName>
</protein>
<evidence type="ECO:0000256" key="1">
    <source>
        <dbReference type="ARBA" id="ARBA00023002"/>
    </source>
</evidence>
<accession>A0A9P4U1I5</accession>
<keyword evidence="7" id="KW-1185">Reference proteome</keyword>